<evidence type="ECO:0000313" key="5">
    <source>
        <dbReference type="EMBL" id="SHI19979.1"/>
    </source>
</evidence>
<protein>
    <recommendedName>
        <fullName evidence="4">4Fe-4S ferredoxin-type domain-containing protein</fullName>
    </recommendedName>
</protein>
<dbReference type="Gene3D" id="3.40.50.360">
    <property type="match status" value="1"/>
</dbReference>
<dbReference type="GO" id="GO:0051536">
    <property type="term" value="F:iron-sulfur cluster binding"/>
    <property type="evidence" value="ECO:0007669"/>
    <property type="project" value="UniProtKB-KW"/>
</dbReference>
<dbReference type="InterPro" id="IPR047964">
    <property type="entry name" value="EFR1-like"/>
</dbReference>
<proteinExistence type="predicted"/>
<name>A0A1M5Z6Y1_9FIRM</name>
<keyword evidence="3" id="KW-0411">Iron-sulfur</keyword>
<dbReference type="SUPFAM" id="SSF54862">
    <property type="entry name" value="4Fe-4S ferredoxins"/>
    <property type="match status" value="1"/>
</dbReference>
<reference evidence="5 6" key="1">
    <citation type="submission" date="2016-11" db="EMBL/GenBank/DDBJ databases">
        <authorList>
            <person name="Jaros S."/>
            <person name="Januszkiewicz K."/>
            <person name="Wedrychowicz H."/>
        </authorList>
    </citation>
    <scope>NUCLEOTIDE SEQUENCE [LARGE SCALE GENOMIC DNA]</scope>
    <source>
        <strain evidence="5 6">DSM 10068</strain>
    </source>
</reference>
<dbReference type="NCBIfam" id="NF038196">
    <property type="entry name" value="ferrodoxin_EFR1"/>
    <property type="match status" value="1"/>
</dbReference>
<feature type="domain" description="4Fe-4S ferredoxin-type" evidence="4">
    <location>
        <begin position="209"/>
        <end position="237"/>
    </location>
</feature>
<dbReference type="InterPro" id="IPR017896">
    <property type="entry name" value="4Fe4S_Fe-S-bd"/>
</dbReference>
<dbReference type="InterPro" id="IPR029039">
    <property type="entry name" value="Flavoprotein-like_sf"/>
</dbReference>
<keyword evidence="6" id="KW-1185">Reference proteome</keyword>
<sequence>MIFYFSATGNSQYAAEKIAAATGDRLVSIGAALRDGRFDFDISQDGCLGFVVPTFAWTLPGAVAKFIEQLKLTGYAGQFVYGVFTCGESSGSESAALNALLNAKGITFSGSFDLVMPDNFIIWSDVPSPARLDSMLKNADRTLERIIAAVIAKKPGAVDTGTPKDLYMPMETISSAKKTSKLTADEKCTACGLCMSLCPMRCIQADENGRPLWEGTCTMCLACLHRCPAGAVQYGEDTQNKGRYVNPNAKPPAGNTYD</sequence>
<evidence type="ECO:0000313" key="6">
    <source>
        <dbReference type="Proteomes" id="UP000183995"/>
    </source>
</evidence>
<dbReference type="Gene3D" id="3.30.70.20">
    <property type="match status" value="1"/>
</dbReference>
<evidence type="ECO:0000256" key="1">
    <source>
        <dbReference type="ARBA" id="ARBA00022723"/>
    </source>
</evidence>
<dbReference type="RefSeq" id="WP_073081451.1">
    <property type="nucleotide sequence ID" value="NZ_FQXV01000014.1"/>
</dbReference>
<dbReference type="PROSITE" id="PS51379">
    <property type="entry name" value="4FE4S_FER_2"/>
    <property type="match status" value="2"/>
</dbReference>
<dbReference type="STRING" id="1123282.SAMN02745823_03314"/>
<keyword evidence="2" id="KW-0408">Iron</keyword>
<dbReference type="GO" id="GO:0046872">
    <property type="term" value="F:metal ion binding"/>
    <property type="evidence" value="ECO:0007669"/>
    <property type="project" value="UniProtKB-KW"/>
</dbReference>
<evidence type="ECO:0000259" key="4">
    <source>
        <dbReference type="PROSITE" id="PS51379"/>
    </source>
</evidence>
<dbReference type="PANTHER" id="PTHR43122:SF1">
    <property type="entry name" value="IRON-SULFUR-BINDING PROTEIN"/>
    <property type="match status" value="1"/>
</dbReference>
<dbReference type="AlphaFoldDB" id="A0A1M5Z6Y1"/>
<keyword evidence="1" id="KW-0479">Metal-binding</keyword>
<gene>
    <name evidence="5" type="ORF">SAMN02745823_03314</name>
</gene>
<evidence type="ECO:0000256" key="3">
    <source>
        <dbReference type="ARBA" id="ARBA00023014"/>
    </source>
</evidence>
<evidence type="ECO:0000256" key="2">
    <source>
        <dbReference type="ARBA" id="ARBA00023004"/>
    </source>
</evidence>
<dbReference type="SUPFAM" id="SSF52218">
    <property type="entry name" value="Flavoproteins"/>
    <property type="match status" value="1"/>
</dbReference>
<dbReference type="Proteomes" id="UP000183995">
    <property type="component" value="Unassembled WGS sequence"/>
</dbReference>
<feature type="domain" description="4Fe-4S ferredoxin-type" evidence="4">
    <location>
        <begin position="180"/>
        <end position="208"/>
    </location>
</feature>
<dbReference type="OrthoDB" id="9813995at2"/>
<organism evidence="5 6">
    <name type="scientific">Sporobacter termitidis DSM 10068</name>
    <dbReference type="NCBI Taxonomy" id="1123282"/>
    <lineage>
        <taxon>Bacteria</taxon>
        <taxon>Bacillati</taxon>
        <taxon>Bacillota</taxon>
        <taxon>Clostridia</taxon>
        <taxon>Eubacteriales</taxon>
        <taxon>Oscillospiraceae</taxon>
        <taxon>Sporobacter</taxon>
    </lineage>
</organism>
<dbReference type="PANTHER" id="PTHR43122">
    <property type="entry name" value="FERREDOXIN SUBUNIT OF PYRUVATE:FLAVODOXIN OXIDOREDUCTASE-RELATED"/>
    <property type="match status" value="1"/>
</dbReference>
<dbReference type="PROSITE" id="PS00198">
    <property type="entry name" value="4FE4S_FER_1"/>
    <property type="match status" value="2"/>
</dbReference>
<dbReference type="InterPro" id="IPR017900">
    <property type="entry name" value="4Fe4S_Fe_S_CS"/>
</dbReference>
<dbReference type="EMBL" id="FQXV01000014">
    <property type="protein sequence ID" value="SHI19979.1"/>
    <property type="molecule type" value="Genomic_DNA"/>
</dbReference>
<accession>A0A1M5Z6Y1</accession>